<dbReference type="GO" id="GO:0016020">
    <property type="term" value="C:membrane"/>
    <property type="evidence" value="ECO:0007669"/>
    <property type="project" value="GOC"/>
</dbReference>
<comment type="caution">
    <text evidence="5">The sequence shown here is derived from an EMBL/GenBank/DDBJ whole genome shotgun (WGS) entry which is preliminary data.</text>
</comment>
<name>A0A3N0DRA1_SINP1</name>
<evidence type="ECO:0000256" key="3">
    <source>
        <dbReference type="ARBA" id="ARBA00022801"/>
    </source>
</evidence>
<evidence type="ECO:0000256" key="4">
    <source>
        <dbReference type="SAM" id="Phobius"/>
    </source>
</evidence>
<dbReference type="InterPro" id="IPR017853">
    <property type="entry name" value="GH"/>
</dbReference>
<keyword evidence="4" id="KW-1133">Transmembrane helix</keyword>
<keyword evidence="2" id="KW-0732">Signal</keyword>
<proteinExistence type="inferred from homology"/>
<evidence type="ECO:0000313" key="6">
    <source>
        <dbReference type="Proteomes" id="UP000267469"/>
    </source>
</evidence>
<dbReference type="Proteomes" id="UP000267469">
    <property type="component" value="Unassembled WGS sequence"/>
</dbReference>
<dbReference type="GO" id="GO:0006665">
    <property type="term" value="P:sphingolipid metabolic process"/>
    <property type="evidence" value="ECO:0007669"/>
    <property type="project" value="InterPro"/>
</dbReference>
<sequence length="565" mass="63417">MNQIFYTMKSKRIFGHAVGILSISFMVIGCAPRTGEDEIITEIDDPSTEITLDWDKTYQEIDGFGTFAGRAKPLYESENRDSIIEYLWGPSGLQLNMIRAEILYEYPFDENSGEVTVPGNAEINAGPGGIYHSLGEIRKQQIAQGWILKNVEEKYQVPIKLASAWSPPLYMRLDSTQGHSKVKLPEIPGFSNLEDAQRSIKILEPYIKGEKLIANGVNPEKRPDFARYLAGFVNAYKEMGIEFDAISPSNEPDNVVSEWVNAFWMPGDLGRFISDDLRPALDKEGLQDVKIIGPENAGWATNDLFLNNMDRSNIDIYAGHGYKEIMMHIGERLVRVEEATENTEDFESWYNALNEALSRETHGDLNTDPIPWSFSTGDKKVWLTEASDDSQQATGKGGDASMSAGLKLATQMHKFLTLEGNSINAYVYWLGMLDNDNNEALIWDINGSLKFPKTYDVMGHFSRDIEPGYIRFGAKVNKHPEDLLPSAYRDPDTGKMTVVIVNRGSDAYRTTLNPGFDTDELKGYQTTDNSTVHWKEEVVVTKEESGKWTVLIPAKSVITLVGERN</sequence>
<evidence type="ECO:0000256" key="1">
    <source>
        <dbReference type="ARBA" id="ARBA00005382"/>
    </source>
</evidence>
<dbReference type="InterPro" id="IPR013780">
    <property type="entry name" value="Glyco_hydro_b"/>
</dbReference>
<dbReference type="SUPFAM" id="SSF51011">
    <property type="entry name" value="Glycosyl hydrolase domain"/>
    <property type="match status" value="1"/>
</dbReference>
<feature type="transmembrane region" description="Helical" evidence="4">
    <location>
        <begin position="12"/>
        <end position="29"/>
    </location>
</feature>
<gene>
    <name evidence="5" type="ORF">ED312_19990</name>
</gene>
<evidence type="ECO:0000256" key="2">
    <source>
        <dbReference type="ARBA" id="ARBA00022729"/>
    </source>
</evidence>
<reference evidence="5 6" key="1">
    <citation type="submission" date="2018-10" db="EMBL/GenBank/DDBJ databases">
        <title>Sinomicrobium pectinilyticum sp. nov., a pectinase-producing bacterium isolated from alkaline and saline soil, and emended description of the genus Sinomicrobium.</title>
        <authorList>
            <person name="Cheng B."/>
            <person name="Li C."/>
            <person name="Lai Q."/>
            <person name="Du M."/>
            <person name="Shao Z."/>
            <person name="Xu P."/>
            <person name="Yang C."/>
        </authorList>
    </citation>
    <scope>NUCLEOTIDE SEQUENCE [LARGE SCALE GENOMIC DNA]</scope>
    <source>
        <strain evidence="5 6">5DNS001</strain>
    </source>
</reference>
<accession>A0A3N0DRA1</accession>
<dbReference type="EMBL" id="RJTM01000139">
    <property type="protein sequence ID" value="RNL78031.1"/>
    <property type="molecule type" value="Genomic_DNA"/>
</dbReference>
<dbReference type="PANTHER" id="PTHR11069:SF38">
    <property type="entry name" value="GLUCURONOXYLANASE XYNC"/>
    <property type="match status" value="1"/>
</dbReference>
<dbReference type="SUPFAM" id="SSF51445">
    <property type="entry name" value="(Trans)glycosidases"/>
    <property type="match status" value="1"/>
</dbReference>
<dbReference type="PANTHER" id="PTHR11069">
    <property type="entry name" value="GLUCOSYLCERAMIDASE"/>
    <property type="match status" value="1"/>
</dbReference>
<protein>
    <submittedName>
        <fullName evidence="5">Glycosyl hydrolase</fullName>
    </submittedName>
</protein>
<keyword evidence="3 5" id="KW-0378">Hydrolase</keyword>
<evidence type="ECO:0000313" key="5">
    <source>
        <dbReference type="EMBL" id="RNL78031.1"/>
    </source>
</evidence>
<dbReference type="AlphaFoldDB" id="A0A3N0DRA1"/>
<dbReference type="Gene3D" id="3.20.20.80">
    <property type="entry name" value="Glycosidases"/>
    <property type="match status" value="1"/>
</dbReference>
<dbReference type="InterPro" id="IPR001139">
    <property type="entry name" value="Glyco_hydro_30"/>
</dbReference>
<dbReference type="GO" id="GO:0004348">
    <property type="term" value="F:glucosylceramidase activity"/>
    <property type="evidence" value="ECO:0007669"/>
    <property type="project" value="InterPro"/>
</dbReference>
<keyword evidence="6" id="KW-1185">Reference proteome</keyword>
<keyword evidence="4" id="KW-0472">Membrane</keyword>
<dbReference type="Gene3D" id="2.60.40.1180">
    <property type="entry name" value="Golgi alpha-mannosidase II"/>
    <property type="match status" value="1"/>
</dbReference>
<comment type="similarity">
    <text evidence="1">Belongs to the glycosyl hydrolase 30 family.</text>
</comment>
<keyword evidence="4" id="KW-0812">Transmembrane</keyword>
<organism evidence="5 6">
    <name type="scientific">Sinomicrobium pectinilyticum</name>
    <dbReference type="NCBI Taxonomy" id="1084421"/>
    <lineage>
        <taxon>Bacteria</taxon>
        <taxon>Pseudomonadati</taxon>
        <taxon>Bacteroidota</taxon>
        <taxon>Flavobacteriia</taxon>
        <taxon>Flavobacteriales</taxon>
        <taxon>Flavobacteriaceae</taxon>
        <taxon>Sinomicrobium</taxon>
    </lineage>
</organism>
<dbReference type="OrthoDB" id="9806701at2"/>